<dbReference type="OrthoDB" id="21471at2759"/>
<dbReference type="OMA" id="KQMRGNN"/>
<feature type="region of interest" description="Disordered" evidence="1">
    <location>
        <begin position="559"/>
        <end position="600"/>
    </location>
</feature>
<dbReference type="EnsemblPlants" id="Pp3c3_24920V3.3">
    <property type="protein sequence ID" value="Pp3c3_24920V3.3"/>
    <property type="gene ID" value="Pp3c3_24920"/>
</dbReference>
<dbReference type="RefSeq" id="XP_073388916.1">
    <property type="nucleotide sequence ID" value="XM_073532815.1"/>
</dbReference>
<dbReference type="EnsemblPlants" id="Pp3c3_24920V3.4">
    <property type="protein sequence ID" value="Pp3c3_24920V3.4"/>
    <property type="gene ID" value="Pp3c3_24920"/>
</dbReference>
<feature type="compositionally biased region" description="Polar residues" evidence="1">
    <location>
        <begin position="519"/>
        <end position="529"/>
    </location>
</feature>
<dbReference type="Gramene" id="Pp3c3_24920V3.8">
    <property type="protein sequence ID" value="Pp3c3_24920V3.8"/>
    <property type="gene ID" value="Pp3c3_24920"/>
</dbReference>
<feature type="region of interest" description="Disordered" evidence="1">
    <location>
        <begin position="407"/>
        <end position="459"/>
    </location>
</feature>
<dbReference type="PANTHER" id="PTHR31315">
    <property type="entry name" value="PROTEIN SIP5"/>
    <property type="match status" value="1"/>
</dbReference>
<gene>
    <name evidence="3" type="primary">LOC112280201</name>
    <name evidence="2" type="ORF">PHYPA_004924</name>
</gene>
<dbReference type="EnsemblPlants" id="Pp3c3_24920V3.7">
    <property type="protein sequence ID" value="Pp3c3_24920V3.7"/>
    <property type="gene ID" value="Pp3c3_24920"/>
</dbReference>
<dbReference type="Gramene" id="Pp3c3_24920V3.6">
    <property type="protein sequence ID" value="Pp3c3_24920V3.6"/>
    <property type="gene ID" value="Pp3c3_24920"/>
</dbReference>
<dbReference type="InterPro" id="IPR039301">
    <property type="entry name" value="Sip5/DA2"/>
</dbReference>
<dbReference type="Gramene" id="Pp3c3_24920V3.4">
    <property type="protein sequence ID" value="Pp3c3_24920V3.4"/>
    <property type="gene ID" value="Pp3c3_24920"/>
</dbReference>
<dbReference type="FunCoup" id="A9TV98">
    <property type="interactions" value="1952"/>
</dbReference>
<feature type="region of interest" description="Disordered" evidence="1">
    <location>
        <begin position="495"/>
        <end position="534"/>
    </location>
</feature>
<organism evidence="2">
    <name type="scientific">Physcomitrium patens</name>
    <name type="common">Spreading-leaved earth moss</name>
    <name type="synonym">Physcomitrella patens</name>
    <dbReference type="NCBI Taxonomy" id="3218"/>
    <lineage>
        <taxon>Eukaryota</taxon>
        <taxon>Viridiplantae</taxon>
        <taxon>Streptophyta</taxon>
        <taxon>Embryophyta</taxon>
        <taxon>Bryophyta</taxon>
        <taxon>Bryophytina</taxon>
        <taxon>Bryopsida</taxon>
        <taxon>Funariidae</taxon>
        <taxon>Funariales</taxon>
        <taxon>Funariaceae</taxon>
        <taxon>Physcomitrium</taxon>
    </lineage>
</organism>
<evidence type="ECO:0000313" key="3">
    <source>
        <dbReference type="EnsemblPlants" id="Pp3c3_24920V3.1"/>
    </source>
</evidence>
<evidence type="ECO:0000313" key="4">
    <source>
        <dbReference type="Proteomes" id="UP000006727"/>
    </source>
</evidence>
<name>A9TV98_PHYPA</name>
<dbReference type="EnsemblPlants" id="Pp3c3_24920V3.1">
    <property type="protein sequence ID" value="Pp3c3_24920V3.1"/>
    <property type="gene ID" value="Pp3c3_24920"/>
</dbReference>
<dbReference type="PaxDb" id="3218-PP1S333_57V6.2"/>
<dbReference type="EnsemblPlants" id="Pp3c3_24920V3.5">
    <property type="protein sequence ID" value="Pp3c3_24920V3.5"/>
    <property type="gene ID" value="Pp3c3_24920"/>
</dbReference>
<dbReference type="Gramene" id="Pp3c3_24920V3.3">
    <property type="protein sequence ID" value="Pp3c3_24920V3.3"/>
    <property type="gene ID" value="Pp3c3_24920"/>
</dbReference>
<reference evidence="3" key="3">
    <citation type="submission" date="2020-12" db="UniProtKB">
        <authorList>
            <consortium name="EnsemblPlants"/>
        </authorList>
    </citation>
    <scope>IDENTIFICATION</scope>
</reference>
<feature type="region of interest" description="Disordered" evidence="1">
    <location>
        <begin position="379"/>
        <end position="398"/>
    </location>
</feature>
<proteinExistence type="predicted"/>
<dbReference type="EnsemblPlants" id="Pp3c3_24920V3.8">
    <property type="protein sequence ID" value="Pp3c3_24920V3.8"/>
    <property type="gene ID" value="Pp3c3_24920"/>
</dbReference>
<protein>
    <recommendedName>
        <fullName evidence="5">RING-type domain-containing protein</fullName>
    </recommendedName>
</protein>
<dbReference type="RefSeq" id="XP_024371179.1">
    <property type="nucleotide sequence ID" value="XM_024515411.2"/>
</dbReference>
<dbReference type="RefSeq" id="XP_024371174.1">
    <property type="nucleotide sequence ID" value="XM_024515406.2"/>
</dbReference>
<dbReference type="PROSITE" id="PS50330">
    <property type="entry name" value="UIM"/>
    <property type="match status" value="1"/>
</dbReference>
<reference evidence="2 4" key="2">
    <citation type="journal article" date="2018" name="Plant J.">
        <title>The Physcomitrella patens chromosome-scale assembly reveals moss genome structure and evolution.</title>
        <authorList>
            <person name="Lang D."/>
            <person name="Ullrich K.K."/>
            <person name="Murat F."/>
            <person name="Fuchs J."/>
            <person name="Jenkins J."/>
            <person name="Haas F.B."/>
            <person name="Piednoel M."/>
            <person name="Gundlach H."/>
            <person name="Van Bel M."/>
            <person name="Meyberg R."/>
            <person name="Vives C."/>
            <person name="Morata J."/>
            <person name="Symeonidi A."/>
            <person name="Hiss M."/>
            <person name="Muchero W."/>
            <person name="Kamisugi Y."/>
            <person name="Saleh O."/>
            <person name="Blanc G."/>
            <person name="Decker E.L."/>
            <person name="van Gessel N."/>
            <person name="Grimwood J."/>
            <person name="Hayes R.D."/>
            <person name="Graham S.W."/>
            <person name="Gunter L.E."/>
            <person name="McDaniel S.F."/>
            <person name="Hoernstein S.N.W."/>
            <person name="Larsson A."/>
            <person name="Li F.W."/>
            <person name="Perroud P.F."/>
            <person name="Phillips J."/>
            <person name="Ranjan P."/>
            <person name="Rokshar D.S."/>
            <person name="Rothfels C.J."/>
            <person name="Schneider L."/>
            <person name="Shu S."/>
            <person name="Stevenson D.W."/>
            <person name="Thummler F."/>
            <person name="Tillich M."/>
            <person name="Villarreal Aguilar J.C."/>
            <person name="Widiez T."/>
            <person name="Wong G.K."/>
            <person name="Wymore A."/>
            <person name="Zhang Y."/>
            <person name="Zimmer A.D."/>
            <person name="Quatrano R.S."/>
            <person name="Mayer K.F.X."/>
            <person name="Goodstein D."/>
            <person name="Casacuberta J.M."/>
            <person name="Vandepoele K."/>
            <person name="Reski R."/>
            <person name="Cuming A.C."/>
            <person name="Tuskan G.A."/>
            <person name="Maumus F."/>
            <person name="Salse J."/>
            <person name="Schmutz J."/>
            <person name="Rensing S.A."/>
        </authorList>
    </citation>
    <scope>NUCLEOTIDE SEQUENCE [LARGE SCALE GENOMIC DNA]</scope>
    <source>
        <strain evidence="3 4">cv. Gransden 2004</strain>
    </source>
</reference>
<sequence length="600" mass="66067">MGNKITRRRTVIDERYTRPQGLYPHRDVDQRKLRRLILESKLAPCFPGAEEPATDLEECPICFLHYPSVNRSKCCTKGICTECFLQMKSPHVARPTQCPFCKTPQYAVEYRGAKTLEEKGMEQAEEQKVIEAKIRMRQQELLDDEEREQRREENIRAGRIRLQTPRSQPVTNNEIASAPTDEINFLDWGYGDRQPQVLETLDSRESNAPRLNPYLWVEGDYRRSGGFDAAAPSQQSAEPNTVPALSQQQPEIGVPTLQAPSGAIRARHRDDDFDLDLEDIMVMEAIWLSIQEQGARHRFSDGEATRSVPNRPAGLALENSFSSELDGTNTRAPPPPAVPEPESWHQHSGRQGTAAVGLAGAIAALAEQQAVSPNTTHAIHPTVTSSLQPSLSDDHSVPEVSNINEEPLVSTGDAPASQAHESSQRSEELPQSGRENGVREMPVVVSTSGRGKSDAENSSRAFEKLANWVSSTQKEYKGSSVNTWLGDQSSERVEVGTSFSSSVPSASDLPWEAPDIPSDSRNGESSGGFNNDKVLVPDSFEEQMMLAMALSLADAQARVRHGGNHSGPLPQATHFTDAQARVRQGISRSGPLPRPTYIGQ</sequence>
<dbReference type="HOGENOM" id="CLU_032010_0_0_1"/>
<dbReference type="KEGG" id="ppp:112280201"/>
<dbReference type="EMBL" id="ABEU02000003">
    <property type="protein sequence ID" value="PNR57930.1"/>
    <property type="molecule type" value="Genomic_DNA"/>
</dbReference>
<dbReference type="EnsemblPlants" id="Pp3c3_24920V3.9">
    <property type="protein sequence ID" value="Pp3c3_24920V3.9"/>
    <property type="gene ID" value="Pp3c3_24920"/>
</dbReference>
<dbReference type="AlphaFoldDB" id="A9TV98"/>
<dbReference type="InterPro" id="IPR003903">
    <property type="entry name" value="UIM_dom"/>
</dbReference>
<dbReference type="EnsemblPlants" id="Pp3c3_24920V3.2">
    <property type="protein sequence ID" value="Pp3c3_24920V3.2"/>
    <property type="gene ID" value="Pp3c3_24920"/>
</dbReference>
<dbReference type="PANTHER" id="PTHR31315:SF1">
    <property type="entry name" value="PROTEIN SIP5"/>
    <property type="match status" value="1"/>
</dbReference>
<evidence type="ECO:0000256" key="1">
    <source>
        <dbReference type="SAM" id="MobiDB-lite"/>
    </source>
</evidence>
<evidence type="ECO:0000313" key="2">
    <source>
        <dbReference type="EMBL" id="PNR57930.1"/>
    </source>
</evidence>
<dbReference type="GeneID" id="112280201"/>
<feature type="region of interest" description="Disordered" evidence="1">
    <location>
        <begin position="323"/>
        <end position="353"/>
    </location>
</feature>
<accession>A9TV98</accession>
<dbReference type="Gramene" id="Pp3c3_24920V3.9">
    <property type="protein sequence ID" value="Pp3c3_24920V3.9"/>
    <property type="gene ID" value="Pp3c3_24920"/>
</dbReference>
<dbReference type="Gramene" id="Pp3c3_24920V3.7">
    <property type="protein sequence ID" value="Pp3c3_24920V3.7"/>
    <property type="gene ID" value="Pp3c3_24920"/>
</dbReference>
<dbReference type="STRING" id="3218.A9TV98"/>
<dbReference type="Gramene" id="Pp3c3_24920V3.1">
    <property type="protein sequence ID" value="Pp3c3_24920V3.1"/>
    <property type="gene ID" value="Pp3c3_24920"/>
</dbReference>
<reference evidence="2 4" key="1">
    <citation type="journal article" date="2008" name="Science">
        <title>The Physcomitrella genome reveals evolutionary insights into the conquest of land by plants.</title>
        <authorList>
            <person name="Rensing S."/>
            <person name="Lang D."/>
            <person name="Zimmer A."/>
            <person name="Terry A."/>
            <person name="Salamov A."/>
            <person name="Shapiro H."/>
            <person name="Nishiyama T."/>
            <person name="Perroud P.-F."/>
            <person name="Lindquist E."/>
            <person name="Kamisugi Y."/>
            <person name="Tanahashi T."/>
            <person name="Sakakibara K."/>
            <person name="Fujita T."/>
            <person name="Oishi K."/>
            <person name="Shin-I T."/>
            <person name="Kuroki Y."/>
            <person name="Toyoda A."/>
            <person name="Suzuki Y."/>
            <person name="Hashimoto A."/>
            <person name="Yamaguchi K."/>
            <person name="Sugano A."/>
            <person name="Kohara Y."/>
            <person name="Fujiyama A."/>
            <person name="Anterola A."/>
            <person name="Aoki S."/>
            <person name="Ashton N."/>
            <person name="Barbazuk W.B."/>
            <person name="Barker E."/>
            <person name="Bennetzen J."/>
            <person name="Bezanilla M."/>
            <person name="Blankenship R."/>
            <person name="Cho S.H."/>
            <person name="Dutcher S."/>
            <person name="Estelle M."/>
            <person name="Fawcett J.A."/>
            <person name="Gundlach H."/>
            <person name="Hanada K."/>
            <person name="Heyl A."/>
            <person name="Hicks K.A."/>
            <person name="Hugh J."/>
            <person name="Lohr M."/>
            <person name="Mayer K."/>
            <person name="Melkozernov A."/>
            <person name="Murata T."/>
            <person name="Nelson D."/>
            <person name="Pils B."/>
            <person name="Prigge M."/>
            <person name="Reiss B."/>
            <person name="Renner T."/>
            <person name="Rombauts S."/>
            <person name="Rushton P."/>
            <person name="Sanderfoot A."/>
            <person name="Schween G."/>
            <person name="Shiu S.-H."/>
            <person name="Stueber K."/>
            <person name="Theodoulou F.L."/>
            <person name="Tu H."/>
            <person name="Van de Peer Y."/>
            <person name="Verrier P.J."/>
            <person name="Waters E."/>
            <person name="Wood A."/>
            <person name="Yang L."/>
            <person name="Cove D."/>
            <person name="Cuming A."/>
            <person name="Hasebe M."/>
            <person name="Lucas S."/>
            <person name="Mishler D.B."/>
            <person name="Reski R."/>
            <person name="Grigoriev I."/>
            <person name="Quatrano R.S."/>
            <person name="Boore J.L."/>
        </authorList>
    </citation>
    <scope>NUCLEOTIDE SEQUENCE [LARGE SCALE GENOMIC DNA]</scope>
    <source>
        <strain evidence="3 4">cv. Gransden 2004</strain>
    </source>
</reference>
<keyword evidence="4" id="KW-1185">Reference proteome</keyword>
<evidence type="ECO:0008006" key="5">
    <source>
        <dbReference type="Google" id="ProtNLM"/>
    </source>
</evidence>
<dbReference type="Gramene" id="Pp3c3_24920V3.2">
    <property type="protein sequence ID" value="Pp3c3_24920V3.2"/>
    <property type="gene ID" value="Pp3c3_24920"/>
</dbReference>
<feature type="compositionally biased region" description="Polar residues" evidence="1">
    <location>
        <begin position="379"/>
        <end position="391"/>
    </location>
</feature>
<dbReference type="EnsemblPlants" id="Pp3c3_24920V3.6">
    <property type="protein sequence ID" value="Pp3c3_24920V3.6"/>
    <property type="gene ID" value="Pp3c3_24920"/>
</dbReference>
<dbReference type="eggNOG" id="KOG2789">
    <property type="taxonomic scope" value="Eukaryota"/>
</dbReference>
<dbReference type="RefSeq" id="XP_073388915.1">
    <property type="nucleotide sequence ID" value="XM_073532814.1"/>
</dbReference>
<dbReference type="Proteomes" id="UP000006727">
    <property type="component" value="Chromosome 3"/>
</dbReference>
<dbReference type="RefSeq" id="XP_073388917.1">
    <property type="nucleotide sequence ID" value="XM_073532816.1"/>
</dbReference>
<dbReference type="Gramene" id="Pp3c3_24920V3.5">
    <property type="protein sequence ID" value="Pp3c3_24920V3.5"/>
    <property type="gene ID" value="Pp3c3_24920"/>
</dbReference>